<keyword evidence="3" id="KW-1185">Reference proteome</keyword>
<evidence type="ECO:0000313" key="2">
    <source>
        <dbReference type="EMBL" id="QDU85947.1"/>
    </source>
</evidence>
<reference evidence="2 3" key="1">
    <citation type="submission" date="2019-02" db="EMBL/GenBank/DDBJ databases">
        <title>Deep-cultivation of Planctomycetes and their phenomic and genomic characterization uncovers novel biology.</title>
        <authorList>
            <person name="Wiegand S."/>
            <person name="Jogler M."/>
            <person name="Boedeker C."/>
            <person name="Pinto D."/>
            <person name="Vollmers J."/>
            <person name="Rivas-Marin E."/>
            <person name="Kohn T."/>
            <person name="Peeters S.H."/>
            <person name="Heuer A."/>
            <person name="Rast P."/>
            <person name="Oberbeckmann S."/>
            <person name="Bunk B."/>
            <person name="Jeske O."/>
            <person name="Meyerdierks A."/>
            <person name="Storesund J.E."/>
            <person name="Kallscheuer N."/>
            <person name="Luecker S."/>
            <person name="Lage O.M."/>
            <person name="Pohl T."/>
            <person name="Merkel B.J."/>
            <person name="Hornburger P."/>
            <person name="Mueller R.-W."/>
            <person name="Bruemmer F."/>
            <person name="Labrenz M."/>
            <person name="Spormann A.M."/>
            <person name="Op den Camp H."/>
            <person name="Overmann J."/>
            <person name="Amann R."/>
            <person name="Jetten M.S.M."/>
            <person name="Mascher T."/>
            <person name="Medema M.H."/>
            <person name="Devos D.P."/>
            <person name="Kaster A.-K."/>
            <person name="Ovreas L."/>
            <person name="Rohde M."/>
            <person name="Galperin M.Y."/>
            <person name="Jogler C."/>
        </authorList>
    </citation>
    <scope>NUCLEOTIDE SEQUENCE [LARGE SCALE GENOMIC DNA]</scope>
    <source>
        <strain evidence="2 3">Pla163</strain>
    </source>
</reference>
<accession>A0A518D395</accession>
<keyword evidence="1" id="KW-1133">Transmembrane helix</keyword>
<organism evidence="2 3">
    <name type="scientific">Rohdeia mirabilis</name>
    <dbReference type="NCBI Taxonomy" id="2528008"/>
    <lineage>
        <taxon>Bacteria</taxon>
        <taxon>Pseudomonadati</taxon>
        <taxon>Planctomycetota</taxon>
        <taxon>Planctomycetia</taxon>
        <taxon>Planctomycetia incertae sedis</taxon>
        <taxon>Rohdeia</taxon>
    </lineage>
</organism>
<proteinExistence type="predicted"/>
<protein>
    <submittedName>
        <fullName evidence="2">Uncharacterized protein</fullName>
    </submittedName>
</protein>
<feature type="transmembrane region" description="Helical" evidence="1">
    <location>
        <begin position="110"/>
        <end position="130"/>
    </location>
</feature>
<feature type="transmembrane region" description="Helical" evidence="1">
    <location>
        <begin position="64"/>
        <end position="90"/>
    </location>
</feature>
<keyword evidence="1" id="KW-0472">Membrane</keyword>
<dbReference type="AlphaFoldDB" id="A0A518D395"/>
<gene>
    <name evidence="2" type="ORF">Pla163_30940</name>
</gene>
<keyword evidence="1" id="KW-0812">Transmembrane</keyword>
<name>A0A518D395_9BACT</name>
<dbReference type="Proteomes" id="UP000319342">
    <property type="component" value="Chromosome"/>
</dbReference>
<evidence type="ECO:0000256" key="1">
    <source>
        <dbReference type="SAM" id="Phobius"/>
    </source>
</evidence>
<evidence type="ECO:0000313" key="3">
    <source>
        <dbReference type="Proteomes" id="UP000319342"/>
    </source>
</evidence>
<dbReference type="RefSeq" id="WP_145190265.1">
    <property type="nucleotide sequence ID" value="NZ_CP036290.1"/>
</dbReference>
<dbReference type="EMBL" id="CP036290">
    <property type="protein sequence ID" value="QDU85947.1"/>
    <property type="molecule type" value="Genomic_DNA"/>
</dbReference>
<sequence length="188" mass="19487">MKLASYTAFGLWALLLAGVTGAVARAAPFGTAPGVGLGPWTPDLALVLLLAMSSRLERSDARIAAALVATVRAALGVDSPFALLAGLWFAVEAIGYARTQLRVEGRLLHALLVAAVSGMLTAWLHAAAVLRAPTPIAAERGVLDDALAAAAATGLVAYLVGRLPSRLPGLRGLWHKGESWERVGHVRS</sequence>